<keyword evidence="3" id="KW-1185">Reference proteome</keyword>
<gene>
    <name evidence="2" type="ORF">FYJ71_04535</name>
</gene>
<dbReference type="EMBL" id="VUNE01000002">
    <property type="protein sequence ID" value="MST62241.1"/>
    <property type="molecule type" value="Genomic_DNA"/>
</dbReference>
<dbReference type="RefSeq" id="WP_154537640.1">
    <property type="nucleotide sequence ID" value="NZ_JAQYHJ010000152.1"/>
</dbReference>
<dbReference type="Proteomes" id="UP000440713">
    <property type="component" value="Unassembled WGS sequence"/>
</dbReference>
<dbReference type="InterPro" id="IPR001279">
    <property type="entry name" value="Metallo-B-lactamas"/>
</dbReference>
<dbReference type="SUPFAM" id="SSF56281">
    <property type="entry name" value="Metallo-hydrolase/oxidoreductase"/>
    <property type="match status" value="1"/>
</dbReference>
<evidence type="ECO:0000259" key="1">
    <source>
        <dbReference type="SMART" id="SM00849"/>
    </source>
</evidence>
<dbReference type="PANTHER" id="PTHR42951">
    <property type="entry name" value="METALLO-BETA-LACTAMASE DOMAIN-CONTAINING"/>
    <property type="match status" value="1"/>
</dbReference>
<name>A0A6N7X2D2_9FIRM</name>
<reference evidence="2 3" key="1">
    <citation type="submission" date="2019-08" db="EMBL/GenBank/DDBJ databases">
        <title>In-depth cultivation of the pig gut microbiome towards novel bacterial diversity and tailored functional studies.</title>
        <authorList>
            <person name="Wylensek D."/>
            <person name="Hitch T.C.A."/>
            <person name="Clavel T."/>
        </authorList>
    </citation>
    <scope>NUCLEOTIDE SEQUENCE [LARGE SCALE GENOMIC DNA]</scope>
    <source>
        <strain evidence="2 3">WCA-SAB-591-4A-A</strain>
    </source>
</reference>
<dbReference type="CDD" id="cd07743">
    <property type="entry name" value="metallo-hydrolase-like_MBL-fold"/>
    <property type="match status" value="1"/>
</dbReference>
<evidence type="ECO:0000313" key="2">
    <source>
        <dbReference type="EMBL" id="MST62241.1"/>
    </source>
</evidence>
<dbReference type="InterPro" id="IPR050855">
    <property type="entry name" value="NDM-1-like"/>
</dbReference>
<keyword evidence="2" id="KW-0378">Hydrolase</keyword>
<accession>A0A6N7X2D2</accession>
<organism evidence="2 3">
    <name type="scientific">Peptostreptococcus porci</name>
    <dbReference type="NCBI Taxonomy" id="2652282"/>
    <lineage>
        <taxon>Bacteria</taxon>
        <taxon>Bacillati</taxon>
        <taxon>Bacillota</taxon>
        <taxon>Clostridia</taxon>
        <taxon>Peptostreptococcales</taxon>
        <taxon>Peptostreptococcaceae</taxon>
        <taxon>Peptostreptococcus</taxon>
    </lineage>
</organism>
<comment type="caution">
    <text evidence="2">The sequence shown here is derived from an EMBL/GenBank/DDBJ whole genome shotgun (WGS) entry which is preliminary data.</text>
</comment>
<dbReference type="Pfam" id="PF00753">
    <property type="entry name" value="Lactamase_B"/>
    <property type="match status" value="1"/>
</dbReference>
<dbReference type="SMART" id="SM00849">
    <property type="entry name" value="Lactamase_B"/>
    <property type="match status" value="1"/>
</dbReference>
<dbReference type="AlphaFoldDB" id="A0A6N7X2D2"/>
<proteinExistence type="predicted"/>
<dbReference type="Gene3D" id="3.60.15.10">
    <property type="entry name" value="Ribonuclease Z/Hydroxyacylglutathione hydrolase-like"/>
    <property type="match status" value="1"/>
</dbReference>
<feature type="domain" description="Metallo-beta-lactamase" evidence="1">
    <location>
        <begin position="18"/>
        <end position="217"/>
    </location>
</feature>
<dbReference type="GO" id="GO:0016787">
    <property type="term" value="F:hydrolase activity"/>
    <property type="evidence" value="ECO:0007669"/>
    <property type="project" value="UniProtKB-KW"/>
</dbReference>
<evidence type="ECO:0000313" key="3">
    <source>
        <dbReference type="Proteomes" id="UP000440713"/>
    </source>
</evidence>
<protein>
    <submittedName>
        <fullName evidence="2">MBL fold metallo-hydrolase</fullName>
    </submittedName>
</protein>
<sequence>MKLNNIKGNTHWIRGGTNTGIYVFEDNTVLLIDPGISGSRQEKIIKLLDENNLQLRYIFLTHEHEDHVGGITQLRKKYIDVTVISTNKAKILIENPDLYMDSIIGGRRPQELMDVIYKYISEPHIDDRNFRCVDEIVFPNDKLEIKGHTFNIFNCAGHTEGCVGIVTDDGVAFLGDLLITKNSLDKFDFLFMCDCNSQLKSLDNLRIVDFEVAILGHSSVIFSKQEALELADYNNNVLMEHISFILTVMEKPITFDELIGIIVREKNLRCNYIAYIEYRNSLNALISYLLDKGAIKYVFDNFVMKYVISTEEKEND</sequence>
<dbReference type="InterPro" id="IPR036866">
    <property type="entry name" value="RibonucZ/Hydroxyglut_hydro"/>
</dbReference>